<feature type="transmembrane region" description="Helical" evidence="2">
    <location>
        <begin position="142"/>
        <end position="167"/>
    </location>
</feature>
<keyword evidence="2" id="KW-0812">Transmembrane</keyword>
<feature type="transmembrane region" description="Helical" evidence="2">
    <location>
        <begin position="410"/>
        <end position="432"/>
    </location>
</feature>
<feature type="transmembrane region" description="Helical" evidence="2">
    <location>
        <begin position="173"/>
        <end position="198"/>
    </location>
</feature>
<feature type="transmembrane region" description="Helical" evidence="2">
    <location>
        <begin position="210"/>
        <end position="233"/>
    </location>
</feature>
<evidence type="ECO:0000256" key="1">
    <source>
        <dbReference type="SAM" id="MobiDB-lite"/>
    </source>
</evidence>
<feature type="transmembrane region" description="Helical" evidence="2">
    <location>
        <begin position="310"/>
        <end position="330"/>
    </location>
</feature>
<dbReference type="EMBL" id="FMCW01000012">
    <property type="protein sequence ID" value="SCE89864.1"/>
    <property type="molecule type" value="Genomic_DNA"/>
</dbReference>
<keyword evidence="2" id="KW-0472">Membrane</keyword>
<feature type="transmembrane region" description="Helical" evidence="2">
    <location>
        <begin position="452"/>
        <end position="471"/>
    </location>
</feature>
<dbReference type="AlphaFoldDB" id="A0A1C4W0U6"/>
<feature type="transmembrane region" description="Helical" evidence="2">
    <location>
        <begin position="39"/>
        <end position="60"/>
    </location>
</feature>
<keyword evidence="2" id="KW-1133">Transmembrane helix</keyword>
<feature type="transmembrane region" description="Helical" evidence="2">
    <location>
        <begin position="478"/>
        <end position="503"/>
    </location>
</feature>
<name>A0A1C4W0U6_9ACTN</name>
<organism evidence="3 4">
    <name type="scientific">Micromonospora haikouensis</name>
    <dbReference type="NCBI Taxonomy" id="686309"/>
    <lineage>
        <taxon>Bacteria</taxon>
        <taxon>Bacillati</taxon>
        <taxon>Actinomycetota</taxon>
        <taxon>Actinomycetes</taxon>
        <taxon>Micromonosporales</taxon>
        <taxon>Micromonosporaceae</taxon>
        <taxon>Micromonospora</taxon>
    </lineage>
</organism>
<dbReference type="RefSeq" id="WP_256091939.1">
    <property type="nucleotide sequence ID" value="NZ_FMCW01000012.1"/>
</dbReference>
<accession>A0A1C4W0U6</accession>
<feature type="transmembrane region" description="Helical" evidence="2">
    <location>
        <begin position="359"/>
        <end position="381"/>
    </location>
</feature>
<protein>
    <submittedName>
        <fullName evidence="3">ABC-2 type transport system permease protein</fullName>
    </submittedName>
</protein>
<feature type="region of interest" description="Disordered" evidence="1">
    <location>
        <begin position="1"/>
        <end position="22"/>
    </location>
</feature>
<sequence length="549" mass="55518">MSRAAAARGDATSRPATGRGGPLTGTRHLVRLILRRDRVLLPIWVLVIAVLPASYAATYAELYPTAAQRAEYLATTAGNPSIVALLGPAYGDSVGALATQRAGLLHLIVGLISLLVVVRHTRTEEEAGRRELLGATVLGRAAPLAAALLVTYAADLLLGLLVAGGLVATDLPAAGSVAFGLSVTLAGMFFATVGALAAQLTESAGAARGLGLAVLGVAYLVRLAGDAGGVEWLSRLSPLGLAQRTHPYTSERWWPLAVLVVLTALVGALASGLAARRDLGAGVLPQRLGPATAGGALAGPLGLAWRLNRVALLGWTVGAAALGAVLGGAAEAAGSAVEGNEAVARLMERLGGSASVAEAYLGATLSITALAAAGYGIQAALRMRAEETAQRAEPVLATGVSRSRWLLGHLAFALLGPTAVLVVTGLVTGLAYGLSIGDVAGRVPRLTGAALAHVPAVWVLVGVAVLLFGLLPRVSVGVAWAALAACLLLGQLGAVLELSQWLLDLSPFTHTPQVLGGPVPRTPLLALTATAAALSAAGLLAFRRRDLPR</sequence>
<gene>
    <name evidence="3" type="ORF">GA0070558_112153</name>
</gene>
<reference evidence="3 4" key="1">
    <citation type="submission" date="2016-06" db="EMBL/GenBank/DDBJ databases">
        <authorList>
            <person name="Kjaerup R.B."/>
            <person name="Dalgaard T.S."/>
            <person name="Juul-Madsen H.R."/>
        </authorList>
    </citation>
    <scope>NUCLEOTIDE SEQUENCE [LARGE SCALE GENOMIC DNA]</scope>
    <source>
        <strain evidence="3 4">DSM 45626</strain>
    </source>
</reference>
<evidence type="ECO:0000313" key="4">
    <source>
        <dbReference type="Proteomes" id="UP000199375"/>
    </source>
</evidence>
<feature type="transmembrane region" description="Helical" evidence="2">
    <location>
        <begin position="103"/>
        <end position="121"/>
    </location>
</feature>
<feature type="transmembrane region" description="Helical" evidence="2">
    <location>
        <begin position="253"/>
        <end position="275"/>
    </location>
</feature>
<dbReference type="Proteomes" id="UP000199375">
    <property type="component" value="Unassembled WGS sequence"/>
</dbReference>
<evidence type="ECO:0000313" key="3">
    <source>
        <dbReference type="EMBL" id="SCE89864.1"/>
    </source>
</evidence>
<proteinExistence type="predicted"/>
<evidence type="ECO:0000256" key="2">
    <source>
        <dbReference type="SAM" id="Phobius"/>
    </source>
</evidence>
<feature type="transmembrane region" description="Helical" evidence="2">
    <location>
        <begin position="523"/>
        <end position="542"/>
    </location>
</feature>